<comment type="similarity">
    <text evidence="2">Belongs to the glycosyl hydrolase 8 (cellulase D) family.</text>
</comment>
<dbReference type="PRINTS" id="PR00735">
    <property type="entry name" value="GLHYDRLASE8"/>
</dbReference>
<dbReference type="InterPro" id="IPR012341">
    <property type="entry name" value="6hp_glycosidase-like_sf"/>
</dbReference>
<reference evidence="8 9" key="1">
    <citation type="submission" date="2016-10" db="EMBL/GenBank/DDBJ databases">
        <authorList>
            <person name="de Groot N.N."/>
        </authorList>
    </citation>
    <scope>NUCLEOTIDE SEQUENCE [LARGE SCALE GENOMIC DNA]</scope>
    <source>
        <strain evidence="8 9">AB35.6</strain>
    </source>
</reference>
<dbReference type="Pfam" id="PF01270">
    <property type="entry name" value="Glyco_hydro_8"/>
    <property type="match status" value="1"/>
</dbReference>
<proteinExistence type="inferred from homology"/>
<name>A0A1H4T4R0_9BACT</name>
<gene>
    <name evidence="8" type="ORF">SAMN05443244_3640</name>
</gene>
<dbReference type="Proteomes" id="UP000182409">
    <property type="component" value="Unassembled WGS sequence"/>
</dbReference>
<keyword evidence="4" id="KW-0378">Hydrolase</keyword>
<accession>A0A1H4T4R0</accession>
<dbReference type="InterPro" id="IPR008928">
    <property type="entry name" value="6-hairpin_glycosidase_sf"/>
</dbReference>
<protein>
    <recommendedName>
        <fullName evidence="3">cellulase</fullName>
        <ecNumber evidence="3">3.2.1.4</ecNumber>
    </recommendedName>
</protein>
<evidence type="ECO:0000256" key="2">
    <source>
        <dbReference type="ARBA" id="ARBA00009209"/>
    </source>
</evidence>
<evidence type="ECO:0000313" key="9">
    <source>
        <dbReference type="Proteomes" id="UP000182409"/>
    </source>
</evidence>
<keyword evidence="5" id="KW-0136">Cellulose degradation</keyword>
<sequence>MLGEAGNKWGWRRWVSLAIALGTLSLQTGCRAEVPWPLWQQYRAKFIEASGRVIDHDPASNERTTSEGMAYGMFFALVVNDRPTFDKLLRWTEDNLAGGDLTARLPAWNWGKSPEGEWKPLDTNSASDADLWMAYDLLEAGRLWKDDRLSKLGDVMLDRIAHSEVVVSPSLGTVLLPGPFGFKPKPNTMILNPSYSPPQVLARLKAEQPSGPWGTALEDLPGLIGAASPSGFVMDWVISGATTAPSGTPAEIAAGATDAKPVGGFESIRVYLWLGMADKATLGVQKSLQYTNGMTHYMDSNVTPPLQVDATGKVLNPDGPVGFSASMIPYLVSLGHKDQANAQATRLAASVDPATGLYGRTPRYYDQNLAMFSTGWGEGRFRFDRDGRLKLKWK</sequence>
<comment type="catalytic activity">
    <reaction evidence="1">
        <text>Endohydrolysis of (1-&gt;4)-beta-D-glucosidic linkages in cellulose, lichenin and cereal beta-D-glucans.</text>
        <dbReference type="EC" id="3.2.1.4"/>
    </reaction>
</comment>
<organism evidence="8 9">
    <name type="scientific">Terriglobus roseus</name>
    <dbReference type="NCBI Taxonomy" id="392734"/>
    <lineage>
        <taxon>Bacteria</taxon>
        <taxon>Pseudomonadati</taxon>
        <taxon>Acidobacteriota</taxon>
        <taxon>Terriglobia</taxon>
        <taxon>Terriglobales</taxon>
        <taxon>Acidobacteriaceae</taxon>
        <taxon>Terriglobus</taxon>
    </lineage>
</organism>
<keyword evidence="7" id="KW-0119">Carbohydrate metabolism</keyword>
<keyword evidence="6" id="KW-0326">Glycosidase</keyword>
<dbReference type="EMBL" id="FNSD01000001">
    <property type="protein sequence ID" value="SEC51144.1"/>
    <property type="molecule type" value="Genomic_DNA"/>
</dbReference>
<dbReference type="NCBIfam" id="NF008305">
    <property type="entry name" value="PRK11097.1"/>
    <property type="match status" value="1"/>
</dbReference>
<dbReference type="GO" id="GO:0008810">
    <property type="term" value="F:cellulase activity"/>
    <property type="evidence" value="ECO:0007669"/>
    <property type="project" value="UniProtKB-EC"/>
</dbReference>
<dbReference type="InterPro" id="IPR002037">
    <property type="entry name" value="Glyco_hydro_8"/>
</dbReference>
<dbReference type="Gene3D" id="1.50.10.10">
    <property type="match status" value="1"/>
</dbReference>
<evidence type="ECO:0000256" key="5">
    <source>
        <dbReference type="ARBA" id="ARBA00023001"/>
    </source>
</evidence>
<evidence type="ECO:0000256" key="1">
    <source>
        <dbReference type="ARBA" id="ARBA00000966"/>
    </source>
</evidence>
<evidence type="ECO:0000313" key="8">
    <source>
        <dbReference type="EMBL" id="SEC51144.1"/>
    </source>
</evidence>
<dbReference type="EC" id="3.2.1.4" evidence="3"/>
<dbReference type="GO" id="GO:0030245">
    <property type="term" value="P:cellulose catabolic process"/>
    <property type="evidence" value="ECO:0007669"/>
    <property type="project" value="UniProtKB-KW"/>
</dbReference>
<dbReference type="AlphaFoldDB" id="A0A1H4T4R0"/>
<evidence type="ECO:0000256" key="6">
    <source>
        <dbReference type="ARBA" id="ARBA00023295"/>
    </source>
</evidence>
<evidence type="ECO:0000256" key="3">
    <source>
        <dbReference type="ARBA" id="ARBA00012601"/>
    </source>
</evidence>
<keyword evidence="7" id="KW-0624">Polysaccharide degradation</keyword>
<dbReference type="SUPFAM" id="SSF48208">
    <property type="entry name" value="Six-hairpin glycosidases"/>
    <property type="match status" value="1"/>
</dbReference>
<evidence type="ECO:0000256" key="7">
    <source>
        <dbReference type="ARBA" id="ARBA00023326"/>
    </source>
</evidence>
<evidence type="ECO:0000256" key="4">
    <source>
        <dbReference type="ARBA" id="ARBA00022801"/>
    </source>
</evidence>
<dbReference type="OrthoDB" id="9766708at2"/>